<evidence type="ECO:0000256" key="1">
    <source>
        <dbReference type="SAM" id="Phobius"/>
    </source>
</evidence>
<dbReference type="PATRIC" id="fig|1280948.3.peg.959"/>
<dbReference type="EMBL" id="AWFH01000004">
    <property type="protein sequence ID" value="KCZ64380.1"/>
    <property type="molecule type" value="Genomic_DNA"/>
</dbReference>
<name>A0A059E9Y2_9PROT</name>
<proteinExistence type="predicted"/>
<sequence>MSNPISLTRLLSVTVMGLIAALAFIMILMPAPSLYAG</sequence>
<keyword evidence="1" id="KW-0472">Membrane</keyword>
<organism evidence="2 3">
    <name type="scientific">Hyphomonas atlantica</name>
    <dbReference type="NCBI Taxonomy" id="1280948"/>
    <lineage>
        <taxon>Bacteria</taxon>
        <taxon>Pseudomonadati</taxon>
        <taxon>Pseudomonadota</taxon>
        <taxon>Alphaproteobacteria</taxon>
        <taxon>Hyphomonadales</taxon>
        <taxon>Hyphomonadaceae</taxon>
        <taxon>Hyphomonas</taxon>
    </lineage>
</organism>
<gene>
    <name evidence="2" type="ORF">HY36_13595</name>
</gene>
<comment type="caution">
    <text evidence="2">The sequence shown here is derived from an EMBL/GenBank/DDBJ whole genome shotgun (WGS) entry which is preliminary data.</text>
</comment>
<keyword evidence="3" id="KW-1185">Reference proteome</keyword>
<dbReference type="AlphaFoldDB" id="A0A059E9Y2"/>
<evidence type="ECO:0000313" key="3">
    <source>
        <dbReference type="Proteomes" id="UP000024547"/>
    </source>
</evidence>
<evidence type="ECO:0000313" key="2">
    <source>
        <dbReference type="EMBL" id="KCZ64380.1"/>
    </source>
</evidence>
<dbReference type="STRING" id="1280948.HY36_13595"/>
<dbReference type="Proteomes" id="UP000024547">
    <property type="component" value="Unassembled WGS sequence"/>
</dbReference>
<reference evidence="2 3" key="1">
    <citation type="journal article" date="2014" name="Antonie Van Leeuwenhoek">
        <title>Hyphomonas beringensis sp. nov. and Hyphomonas chukchiensis sp. nov., isolated from surface seawater of the Bering Sea and Chukchi Sea.</title>
        <authorList>
            <person name="Li C."/>
            <person name="Lai Q."/>
            <person name="Li G."/>
            <person name="Dong C."/>
            <person name="Wang J."/>
            <person name="Liao Y."/>
            <person name="Shao Z."/>
        </authorList>
    </citation>
    <scope>NUCLEOTIDE SEQUENCE [LARGE SCALE GENOMIC DNA]</scope>
    <source>
        <strain evidence="2 3">22II1-22F38</strain>
    </source>
</reference>
<keyword evidence="1" id="KW-0812">Transmembrane</keyword>
<protein>
    <submittedName>
        <fullName evidence="2">Uncharacterized protein</fullName>
    </submittedName>
</protein>
<keyword evidence="1" id="KW-1133">Transmembrane helix</keyword>
<feature type="transmembrane region" description="Helical" evidence="1">
    <location>
        <begin position="7"/>
        <end position="29"/>
    </location>
</feature>
<accession>A0A059E9Y2</accession>